<evidence type="ECO:0000256" key="1">
    <source>
        <dbReference type="SAM" id="Phobius"/>
    </source>
</evidence>
<comment type="caution">
    <text evidence="2">The sequence shown here is derived from an EMBL/GenBank/DDBJ whole genome shotgun (WGS) entry which is preliminary data.</text>
</comment>
<sequence length="151" mass="17216">MSLIWMILADNVTNIIFLLFSAGFTIPFVYLIARKGYLNLAVIAFILITHLVVYLGSLDTNLILPFVIIPLFLASIFFSLRSFLVIAILNLGFAFLYPFLVPGLEERVYISNIYFVVVSSALILVSIKYRYDLEIEKLKYIAESKQKFSTV</sequence>
<feature type="transmembrane region" description="Helical" evidence="1">
    <location>
        <begin position="37"/>
        <end position="56"/>
    </location>
</feature>
<feature type="non-terminal residue" evidence="2">
    <location>
        <position position="151"/>
    </location>
</feature>
<proteinExistence type="predicted"/>
<name>A0A955L4C9_9BACT</name>
<dbReference type="EMBL" id="JAGQLK010000004">
    <property type="protein sequence ID" value="MCA9382780.1"/>
    <property type="molecule type" value="Genomic_DNA"/>
</dbReference>
<evidence type="ECO:0000313" key="2">
    <source>
        <dbReference type="EMBL" id="MCA9382780.1"/>
    </source>
</evidence>
<organism evidence="2 3">
    <name type="scientific">Candidatus Dojkabacteria bacterium</name>
    <dbReference type="NCBI Taxonomy" id="2099670"/>
    <lineage>
        <taxon>Bacteria</taxon>
        <taxon>Candidatus Dojkabacteria</taxon>
    </lineage>
</organism>
<dbReference type="Proteomes" id="UP000783287">
    <property type="component" value="Unassembled WGS sequence"/>
</dbReference>
<reference evidence="2" key="2">
    <citation type="journal article" date="2021" name="Microbiome">
        <title>Successional dynamics and alternative stable states in a saline activated sludge microbial community over 9 years.</title>
        <authorList>
            <person name="Wang Y."/>
            <person name="Ye J."/>
            <person name="Ju F."/>
            <person name="Liu L."/>
            <person name="Boyd J.A."/>
            <person name="Deng Y."/>
            <person name="Parks D.H."/>
            <person name="Jiang X."/>
            <person name="Yin X."/>
            <person name="Woodcroft B.J."/>
            <person name="Tyson G.W."/>
            <person name="Hugenholtz P."/>
            <person name="Polz M.F."/>
            <person name="Zhang T."/>
        </authorList>
    </citation>
    <scope>NUCLEOTIDE SEQUENCE</scope>
    <source>
        <strain evidence="2">HKST-UBA14</strain>
    </source>
</reference>
<feature type="transmembrane region" description="Helical" evidence="1">
    <location>
        <begin position="83"/>
        <end position="101"/>
    </location>
</feature>
<keyword evidence="1" id="KW-0812">Transmembrane</keyword>
<feature type="transmembrane region" description="Helical" evidence="1">
    <location>
        <begin position="113"/>
        <end position="131"/>
    </location>
</feature>
<feature type="transmembrane region" description="Helical" evidence="1">
    <location>
        <begin position="62"/>
        <end position="78"/>
    </location>
</feature>
<evidence type="ECO:0000313" key="3">
    <source>
        <dbReference type="Proteomes" id="UP000783287"/>
    </source>
</evidence>
<keyword evidence="1" id="KW-1133">Transmembrane helix</keyword>
<accession>A0A955L4C9</accession>
<reference evidence="2" key="1">
    <citation type="submission" date="2020-04" db="EMBL/GenBank/DDBJ databases">
        <authorList>
            <person name="Zhang T."/>
        </authorList>
    </citation>
    <scope>NUCLEOTIDE SEQUENCE</scope>
    <source>
        <strain evidence="2">HKST-UBA14</strain>
    </source>
</reference>
<keyword evidence="1" id="KW-0472">Membrane</keyword>
<feature type="transmembrane region" description="Helical" evidence="1">
    <location>
        <begin position="12"/>
        <end position="32"/>
    </location>
</feature>
<dbReference type="AlphaFoldDB" id="A0A955L4C9"/>
<protein>
    <submittedName>
        <fullName evidence="2">Uncharacterized protein</fullName>
    </submittedName>
</protein>
<gene>
    <name evidence="2" type="ORF">KC909_00275</name>
</gene>